<reference evidence="3" key="1">
    <citation type="journal article" date="2019" name="Int. J. Syst. Evol. Microbiol.">
        <title>The Global Catalogue of Microorganisms (GCM) 10K type strain sequencing project: providing services to taxonomists for standard genome sequencing and annotation.</title>
        <authorList>
            <consortium name="The Broad Institute Genomics Platform"/>
            <consortium name="The Broad Institute Genome Sequencing Center for Infectious Disease"/>
            <person name="Wu L."/>
            <person name="Ma J."/>
        </authorList>
    </citation>
    <scope>NUCLEOTIDE SEQUENCE [LARGE SCALE GENOMIC DNA]</scope>
    <source>
        <strain evidence="3">NBRC 102407</strain>
    </source>
</reference>
<evidence type="ECO:0000313" key="2">
    <source>
        <dbReference type="EMBL" id="GLT23483.1"/>
    </source>
</evidence>
<feature type="transmembrane region" description="Helical" evidence="1">
    <location>
        <begin position="52"/>
        <end position="70"/>
    </location>
</feature>
<feature type="transmembrane region" description="Helical" evidence="1">
    <location>
        <begin position="168"/>
        <end position="189"/>
    </location>
</feature>
<feature type="transmembrane region" description="Helical" evidence="1">
    <location>
        <begin position="137"/>
        <end position="156"/>
    </location>
</feature>
<comment type="caution">
    <text evidence="2">The sequence shown here is derived from an EMBL/GenBank/DDBJ whole genome shotgun (WGS) entry which is preliminary data.</text>
</comment>
<protein>
    <submittedName>
        <fullName evidence="2">Membrane protein</fullName>
    </submittedName>
</protein>
<dbReference type="RefSeq" id="WP_284188690.1">
    <property type="nucleotide sequence ID" value="NZ_BSPX01000049.1"/>
</dbReference>
<evidence type="ECO:0000313" key="3">
    <source>
        <dbReference type="Proteomes" id="UP001157167"/>
    </source>
</evidence>
<feature type="transmembrane region" description="Helical" evidence="1">
    <location>
        <begin position="104"/>
        <end position="125"/>
    </location>
</feature>
<dbReference type="EMBL" id="BSPX01000049">
    <property type="protein sequence ID" value="GLT23483.1"/>
    <property type="molecule type" value="Genomic_DNA"/>
</dbReference>
<keyword evidence="3" id="KW-1185">Reference proteome</keyword>
<gene>
    <name evidence="2" type="ORF">GCM10007933_29500</name>
</gene>
<name>A0ABQ6FCY4_9RHOO</name>
<feature type="transmembrane region" description="Helical" evidence="1">
    <location>
        <begin position="76"/>
        <end position="92"/>
    </location>
</feature>
<dbReference type="Proteomes" id="UP001157167">
    <property type="component" value="Unassembled WGS sequence"/>
</dbReference>
<evidence type="ECO:0000256" key="1">
    <source>
        <dbReference type="SAM" id="Phobius"/>
    </source>
</evidence>
<keyword evidence="1" id="KW-0472">Membrane</keyword>
<accession>A0ABQ6FCY4</accession>
<keyword evidence="1" id="KW-1133">Transmembrane helix</keyword>
<keyword evidence="1" id="KW-0812">Transmembrane</keyword>
<feature type="transmembrane region" description="Helical" evidence="1">
    <location>
        <begin position="23"/>
        <end position="40"/>
    </location>
</feature>
<feature type="transmembrane region" description="Helical" evidence="1">
    <location>
        <begin position="195"/>
        <end position="213"/>
    </location>
</feature>
<sequence>MNWAENIDLYCERTGPGLWAEPLNALSNLAFIAVAIILWRRAGRGAAFDLRLLIGLIAAVGVGSGVFHTVATRGTAILDIGFIAIFVVAYYQRFQVRVLGRSTAAAWAGVGIFLMLTGGFVAATRLLPPLPLNGSEIYLPPFVLLLACAALARPRAPAVARWLTMASALFVVSLTCRAVDQLVCAAWPVGTHLGWHLVNAAMLYCCMAGLLTAPRYRHFG</sequence>
<organism evidence="2 3">
    <name type="scientific">Zoogloea oryzae</name>
    <dbReference type="NCBI Taxonomy" id="310767"/>
    <lineage>
        <taxon>Bacteria</taxon>
        <taxon>Pseudomonadati</taxon>
        <taxon>Pseudomonadota</taxon>
        <taxon>Betaproteobacteria</taxon>
        <taxon>Rhodocyclales</taxon>
        <taxon>Zoogloeaceae</taxon>
        <taxon>Zoogloea</taxon>
    </lineage>
</organism>
<proteinExistence type="predicted"/>